<comment type="caution">
    <text evidence="1">The sequence shown here is derived from an EMBL/GenBank/DDBJ whole genome shotgun (WGS) entry which is preliminary data.</text>
</comment>
<reference evidence="1" key="1">
    <citation type="submission" date="2016-04" db="EMBL/GenBank/DDBJ databases">
        <authorList>
            <person name="Nguyen H.D."/>
            <person name="Kesanakurti P."/>
            <person name="Cullis J."/>
            <person name="Levesque C.A."/>
            <person name="Hambleton S."/>
        </authorList>
    </citation>
    <scope>NUCLEOTIDE SEQUENCE</scope>
    <source>
        <strain evidence="1">DAOMC 238032</strain>
    </source>
</reference>
<evidence type="ECO:0000313" key="1">
    <source>
        <dbReference type="EMBL" id="KAE8255291.1"/>
    </source>
</evidence>
<dbReference type="Proteomes" id="UP000077671">
    <property type="component" value="Unassembled WGS sequence"/>
</dbReference>
<accession>A0A177VB66</accession>
<sequence>MKSFTALMLIGMLTVIGTVKVKADPNHDLLRHCQAVANTCHNMDDYEDAWMSCLCQKWTKNGQADCVSACNKGGAKEQFSDGCEAACAQIFANQHKKNTCNPRPKGCRSPP</sequence>
<protein>
    <submittedName>
        <fullName evidence="1">Uncharacterized protein</fullName>
    </submittedName>
</protein>
<name>A0A177VB66_9BASI</name>
<dbReference type="EMBL" id="LWDD02000914">
    <property type="protein sequence ID" value="KAE8255291.1"/>
    <property type="molecule type" value="Genomic_DNA"/>
</dbReference>
<organism evidence="1 2">
    <name type="scientific">Tilletia caries</name>
    <name type="common">wheat bunt fungus</name>
    <dbReference type="NCBI Taxonomy" id="13290"/>
    <lineage>
        <taxon>Eukaryota</taxon>
        <taxon>Fungi</taxon>
        <taxon>Dikarya</taxon>
        <taxon>Basidiomycota</taxon>
        <taxon>Ustilaginomycotina</taxon>
        <taxon>Exobasidiomycetes</taxon>
        <taxon>Tilletiales</taxon>
        <taxon>Tilletiaceae</taxon>
        <taxon>Tilletia</taxon>
    </lineage>
</organism>
<dbReference type="AlphaFoldDB" id="A0A177VB66"/>
<reference evidence="1" key="2">
    <citation type="journal article" date="2019" name="IMA Fungus">
        <title>Genome sequencing and comparison of five Tilletia species to identify candidate genes for the detection of regulated species infecting wheat.</title>
        <authorList>
            <person name="Nguyen H.D.T."/>
            <person name="Sultana T."/>
            <person name="Kesanakurti P."/>
            <person name="Hambleton S."/>
        </authorList>
    </citation>
    <scope>NUCLEOTIDE SEQUENCE</scope>
    <source>
        <strain evidence="1">DAOMC 238032</strain>
    </source>
</reference>
<evidence type="ECO:0000313" key="2">
    <source>
        <dbReference type="Proteomes" id="UP000077671"/>
    </source>
</evidence>
<gene>
    <name evidence="1" type="ORF">A4X03_0g5586</name>
</gene>
<proteinExistence type="predicted"/>